<organism evidence="11 12">
    <name type="scientific">Tetradesmus obliquus</name>
    <name type="common">Green alga</name>
    <name type="synonym">Acutodesmus obliquus</name>
    <dbReference type="NCBI Taxonomy" id="3088"/>
    <lineage>
        <taxon>Eukaryota</taxon>
        <taxon>Viridiplantae</taxon>
        <taxon>Chlorophyta</taxon>
        <taxon>core chlorophytes</taxon>
        <taxon>Chlorophyceae</taxon>
        <taxon>CS clade</taxon>
        <taxon>Sphaeropleales</taxon>
        <taxon>Scenedesmaceae</taxon>
        <taxon>Tetradesmus</taxon>
    </lineage>
</organism>
<evidence type="ECO:0000256" key="2">
    <source>
        <dbReference type="ARBA" id="ARBA00022448"/>
    </source>
</evidence>
<dbReference type="InterPro" id="IPR035427">
    <property type="entry name" value="Tim10-like_dom_sf"/>
</dbReference>
<keyword evidence="8" id="KW-1015">Disulfide bond</keyword>
<dbReference type="PANTHER" id="PTHR13172">
    <property type="entry name" value="MITOCHONDRIAL IMPORT INNER MEMBRANE TRANSLOCASE SUBUNIT TIM9B"/>
    <property type="match status" value="1"/>
</dbReference>
<feature type="domain" description="Tim10-like" evidence="9">
    <location>
        <begin position="71"/>
        <end position="132"/>
    </location>
</feature>
<dbReference type="SUPFAM" id="SSF144122">
    <property type="entry name" value="Tim10-like"/>
    <property type="match status" value="1"/>
</dbReference>
<reference evidence="11 12" key="1">
    <citation type="submission" date="2016-10" db="EMBL/GenBank/DDBJ databases">
        <authorList>
            <person name="Cai Z."/>
        </authorList>
    </citation>
    <scope>NUCLEOTIDE SEQUENCE [LARGE SCALE GENOMIC DNA]</scope>
</reference>
<dbReference type="GO" id="GO:0046872">
    <property type="term" value="F:metal ion binding"/>
    <property type="evidence" value="ECO:0007669"/>
    <property type="project" value="UniProtKB-KW"/>
</dbReference>
<evidence type="ECO:0000313" key="10">
    <source>
        <dbReference type="EMBL" id="SZX60897.1"/>
    </source>
</evidence>
<gene>
    <name evidence="11" type="ORF">BQ4739_LOCUS13150</name>
    <name evidence="10" type="ORF">BQ4739_LOCUS1438</name>
</gene>
<dbReference type="AlphaFoldDB" id="A0A383W5W8"/>
<accession>A0A383W5W8</accession>
<comment type="subcellular location">
    <subcellularLocation>
        <location evidence="1">Mitochondrion</location>
    </subcellularLocation>
</comment>
<proteinExistence type="predicted"/>
<evidence type="ECO:0000256" key="5">
    <source>
        <dbReference type="ARBA" id="ARBA00022927"/>
    </source>
</evidence>
<dbReference type="EMBL" id="FNXT01001182">
    <property type="protein sequence ID" value="SZX73028.1"/>
    <property type="molecule type" value="Genomic_DNA"/>
</dbReference>
<keyword evidence="5" id="KW-0653">Protein transport</keyword>
<keyword evidence="3" id="KW-0479">Metal-binding</keyword>
<dbReference type="Gene3D" id="1.10.287.810">
    <property type="entry name" value="Mitochondrial import inner membrane translocase subunit tim13 like domains"/>
    <property type="match status" value="1"/>
</dbReference>
<keyword evidence="7" id="KW-0496">Mitochondrion</keyword>
<evidence type="ECO:0000313" key="12">
    <source>
        <dbReference type="Proteomes" id="UP000256970"/>
    </source>
</evidence>
<dbReference type="EMBL" id="FNXT01000113">
    <property type="protein sequence ID" value="SZX60897.1"/>
    <property type="molecule type" value="Genomic_DNA"/>
</dbReference>
<dbReference type="GO" id="GO:0015031">
    <property type="term" value="P:protein transport"/>
    <property type="evidence" value="ECO:0007669"/>
    <property type="project" value="UniProtKB-KW"/>
</dbReference>
<evidence type="ECO:0000256" key="4">
    <source>
        <dbReference type="ARBA" id="ARBA00022833"/>
    </source>
</evidence>
<keyword evidence="6" id="KW-0811">Translocation</keyword>
<evidence type="ECO:0000256" key="1">
    <source>
        <dbReference type="ARBA" id="ARBA00004173"/>
    </source>
</evidence>
<dbReference type="Proteomes" id="UP000256970">
    <property type="component" value="Unassembled WGS sequence"/>
</dbReference>
<dbReference type="InterPro" id="IPR050673">
    <property type="entry name" value="Mito_inner_translocase_sub"/>
</dbReference>
<evidence type="ECO:0000313" key="11">
    <source>
        <dbReference type="EMBL" id="SZX73028.1"/>
    </source>
</evidence>
<name>A0A383W5W8_TETOB</name>
<dbReference type="GO" id="GO:0005739">
    <property type="term" value="C:mitochondrion"/>
    <property type="evidence" value="ECO:0007669"/>
    <property type="project" value="UniProtKB-SubCell"/>
</dbReference>
<evidence type="ECO:0000256" key="3">
    <source>
        <dbReference type="ARBA" id="ARBA00022723"/>
    </source>
</evidence>
<keyword evidence="12" id="KW-1185">Reference proteome</keyword>
<dbReference type="STRING" id="3088.A0A383W5W8"/>
<sequence length="152" mass="17663">MSVARIAVQQHYCQAGACPLQSCNCIPSDLRQKRDIRNYLQRNQQQLATMNFPVEAMADLPEEHKASFLQQLEHMQVRDSLRLYNALVERCFKDCVSDFRSKNLAKDEEKCVQKCCEKFMNVSARTGMRFQEFFTEMEKQAAEAAKQASKKR</sequence>
<evidence type="ECO:0000259" key="9">
    <source>
        <dbReference type="Pfam" id="PF02953"/>
    </source>
</evidence>
<dbReference type="InterPro" id="IPR004217">
    <property type="entry name" value="Tim10-like"/>
</dbReference>
<evidence type="ECO:0000256" key="7">
    <source>
        <dbReference type="ARBA" id="ARBA00023128"/>
    </source>
</evidence>
<evidence type="ECO:0000256" key="8">
    <source>
        <dbReference type="ARBA" id="ARBA00023157"/>
    </source>
</evidence>
<keyword evidence="4" id="KW-0862">Zinc</keyword>
<dbReference type="Pfam" id="PF02953">
    <property type="entry name" value="zf-Tim10_DDP"/>
    <property type="match status" value="1"/>
</dbReference>
<keyword evidence="2" id="KW-0813">Transport</keyword>
<evidence type="ECO:0000256" key="6">
    <source>
        <dbReference type="ARBA" id="ARBA00023010"/>
    </source>
</evidence>
<protein>
    <recommendedName>
        <fullName evidence="9">Tim10-like domain-containing protein</fullName>
    </recommendedName>
</protein>